<dbReference type="Proteomes" id="UP000321548">
    <property type="component" value="Unassembled WGS sequence"/>
</dbReference>
<keyword evidence="2" id="KW-1185">Reference proteome</keyword>
<protein>
    <submittedName>
        <fullName evidence="1">Uncharacterized protein</fullName>
    </submittedName>
</protein>
<dbReference type="RefSeq" id="WP_147705903.1">
    <property type="nucleotide sequence ID" value="NZ_VDUY01000010.1"/>
</dbReference>
<name>A0A5C8NPU5_9BURK</name>
<dbReference type="EMBL" id="VDUY01000010">
    <property type="protein sequence ID" value="TXL62463.1"/>
    <property type="molecule type" value="Genomic_DNA"/>
</dbReference>
<comment type="caution">
    <text evidence="1">The sequence shown here is derived from an EMBL/GenBank/DDBJ whole genome shotgun (WGS) entry which is preliminary data.</text>
</comment>
<reference evidence="1 2" key="1">
    <citation type="submission" date="2019-06" db="EMBL/GenBank/DDBJ databases">
        <title>Quisquiliibacterium sp. nov., isolated from a maize field.</title>
        <authorList>
            <person name="Lin S.-Y."/>
            <person name="Tsai C.-F."/>
            <person name="Young C.-C."/>
        </authorList>
    </citation>
    <scope>NUCLEOTIDE SEQUENCE [LARGE SCALE GENOMIC DNA]</scope>
    <source>
        <strain evidence="1 2">CC-CFT501</strain>
    </source>
</reference>
<evidence type="ECO:0000313" key="1">
    <source>
        <dbReference type="EMBL" id="TXL62463.1"/>
    </source>
</evidence>
<evidence type="ECO:0000313" key="2">
    <source>
        <dbReference type="Proteomes" id="UP000321548"/>
    </source>
</evidence>
<dbReference type="AlphaFoldDB" id="A0A5C8NPU5"/>
<organism evidence="1 2">
    <name type="scientific">Zeimonas arvi</name>
    <dbReference type="NCBI Taxonomy" id="2498847"/>
    <lineage>
        <taxon>Bacteria</taxon>
        <taxon>Pseudomonadati</taxon>
        <taxon>Pseudomonadota</taxon>
        <taxon>Betaproteobacteria</taxon>
        <taxon>Burkholderiales</taxon>
        <taxon>Burkholderiaceae</taxon>
        <taxon>Zeimonas</taxon>
    </lineage>
</organism>
<dbReference type="OrthoDB" id="5567062at2"/>
<sequence length="81" mass="9146">MSKALPAASPRPASLPFRGRRIRLATIDDCAAEMQRIYREARSGELPLADACKLAFLLSTLSRMREVGDLEKRVERLEDEE</sequence>
<proteinExistence type="predicted"/>
<gene>
    <name evidence="1" type="ORF">FHP08_18035</name>
</gene>
<accession>A0A5C8NPU5</accession>